<dbReference type="EMBL" id="CATOUU010001186">
    <property type="protein sequence ID" value="CAI9978722.1"/>
    <property type="molecule type" value="Genomic_DNA"/>
</dbReference>
<dbReference type="GO" id="GO:0007264">
    <property type="term" value="P:small GTPase-mediated signal transduction"/>
    <property type="evidence" value="ECO:0007669"/>
    <property type="project" value="InterPro"/>
</dbReference>
<name>A0AA86RVB6_9EUKA</name>
<dbReference type="PROSITE" id="PS51420">
    <property type="entry name" value="RHO"/>
    <property type="match status" value="1"/>
</dbReference>
<accession>A0AA86RVB6</accession>
<evidence type="ECO:0000313" key="4">
    <source>
        <dbReference type="EMBL" id="CAL5984505.1"/>
    </source>
</evidence>
<dbReference type="InterPro" id="IPR003578">
    <property type="entry name" value="Small_GTPase_Rho"/>
</dbReference>
<organism evidence="3">
    <name type="scientific">Hexamita inflata</name>
    <dbReference type="NCBI Taxonomy" id="28002"/>
    <lineage>
        <taxon>Eukaryota</taxon>
        <taxon>Metamonada</taxon>
        <taxon>Diplomonadida</taxon>
        <taxon>Hexamitidae</taxon>
        <taxon>Hexamitinae</taxon>
        <taxon>Hexamita</taxon>
    </lineage>
</organism>
<dbReference type="SMART" id="SM00175">
    <property type="entry name" value="RAB"/>
    <property type="match status" value="1"/>
</dbReference>
<dbReference type="CDD" id="cd00157">
    <property type="entry name" value="Rho"/>
    <property type="match status" value="1"/>
</dbReference>
<keyword evidence="2" id="KW-0342">GTP-binding</keyword>
<dbReference type="EMBL" id="CAXDID020000017">
    <property type="protein sequence ID" value="CAL5984505.1"/>
    <property type="molecule type" value="Genomic_DNA"/>
</dbReference>
<protein>
    <submittedName>
        <fullName evidence="3">Rac/Rho-like protein</fullName>
    </submittedName>
    <submittedName>
        <fullName evidence="4">Rac/Rho-like_protein</fullName>
    </submittedName>
</protein>
<dbReference type="PRINTS" id="PR00449">
    <property type="entry name" value="RASTRNSFRMNG"/>
</dbReference>
<dbReference type="Gene3D" id="3.40.50.300">
    <property type="entry name" value="P-loop containing nucleotide triphosphate hydrolases"/>
    <property type="match status" value="1"/>
</dbReference>
<dbReference type="InterPro" id="IPR001806">
    <property type="entry name" value="Small_GTPase"/>
</dbReference>
<evidence type="ECO:0000256" key="1">
    <source>
        <dbReference type="ARBA" id="ARBA00022741"/>
    </source>
</evidence>
<comment type="caution">
    <text evidence="3">The sequence shown here is derived from an EMBL/GenBank/DDBJ whole genome shotgun (WGS) entry which is preliminary data.</text>
</comment>
<dbReference type="SMART" id="SM00174">
    <property type="entry name" value="RHO"/>
    <property type="match status" value="1"/>
</dbReference>
<dbReference type="Pfam" id="PF00071">
    <property type="entry name" value="Ras"/>
    <property type="match status" value="1"/>
</dbReference>
<dbReference type="InterPro" id="IPR027417">
    <property type="entry name" value="P-loop_NTPase"/>
</dbReference>
<dbReference type="PANTHER" id="PTHR24072">
    <property type="entry name" value="RHO FAMILY GTPASE"/>
    <property type="match status" value="1"/>
</dbReference>
<proteinExistence type="predicted"/>
<keyword evidence="5" id="KW-1185">Reference proteome</keyword>
<dbReference type="Proteomes" id="UP001642409">
    <property type="component" value="Unassembled WGS sequence"/>
</dbReference>
<dbReference type="GO" id="GO:0003924">
    <property type="term" value="F:GTPase activity"/>
    <property type="evidence" value="ECO:0007669"/>
    <property type="project" value="InterPro"/>
</dbReference>
<reference evidence="4 5" key="2">
    <citation type="submission" date="2024-07" db="EMBL/GenBank/DDBJ databases">
        <authorList>
            <person name="Akdeniz Z."/>
        </authorList>
    </citation>
    <scope>NUCLEOTIDE SEQUENCE [LARGE SCALE GENOMIC DNA]</scope>
</reference>
<dbReference type="PROSITE" id="PS51421">
    <property type="entry name" value="RAS"/>
    <property type="match status" value="1"/>
</dbReference>
<dbReference type="SUPFAM" id="SSF52540">
    <property type="entry name" value="P-loop containing nucleoside triphosphate hydrolases"/>
    <property type="match status" value="1"/>
</dbReference>
<evidence type="ECO:0000256" key="2">
    <source>
        <dbReference type="ARBA" id="ARBA00023134"/>
    </source>
</evidence>
<dbReference type="AlphaFoldDB" id="A0AA86RVB6"/>
<dbReference type="SMART" id="SM00173">
    <property type="entry name" value="RAS"/>
    <property type="match status" value="1"/>
</dbReference>
<sequence length="174" mass="19638">MKCVILGDRGTGKTSLRLSVTSNDLQQEYIPCESSIDVKIQNTVYQFTMFDSMFGSFEHVRSIKYINTDVFIVCYAMDSQCSLQSVTTRWFPEIQLYQPNVPFILVGTKYDLIETSQQNVTFRDTERIAKQIGAFSHVQCSSLNGFNVKLAVHTAVQAALDSNEAKHQQGSCKK</sequence>
<dbReference type="GO" id="GO:0005525">
    <property type="term" value="F:GTP binding"/>
    <property type="evidence" value="ECO:0007669"/>
    <property type="project" value="UniProtKB-KW"/>
</dbReference>
<evidence type="ECO:0000313" key="5">
    <source>
        <dbReference type="Proteomes" id="UP001642409"/>
    </source>
</evidence>
<keyword evidence="1" id="KW-0547">Nucleotide-binding</keyword>
<gene>
    <name evidence="3" type="ORF">HINF_LOCUS66367</name>
    <name evidence="4" type="ORF">HINF_LOCUS8133</name>
</gene>
<reference evidence="3" key="1">
    <citation type="submission" date="2023-06" db="EMBL/GenBank/DDBJ databases">
        <authorList>
            <person name="Kurt Z."/>
        </authorList>
    </citation>
    <scope>NUCLEOTIDE SEQUENCE</scope>
</reference>
<dbReference type="PROSITE" id="PS51419">
    <property type="entry name" value="RAB"/>
    <property type="match status" value="1"/>
</dbReference>
<evidence type="ECO:0000313" key="3">
    <source>
        <dbReference type="EMBL" id="CAI9978722.1"/>
    </source>
</evidence>